<sequence length="310" mass="30757">MSRNGILIVGSLNADLVVRTDRFPAPGETVRGSTLATLPGGKGANQAAAAALLGGDVTMLGAVGGDAHGELLLASLTDAGADVSQVRVVDGVATGTAMITVDAHGENSIVVSPGANDELSVDDIEGSESFRDRAVLGLCLEIDLGVVAAAAGRAHAAGATVLLNLSPYAAVPADLLAVTDVLLVNEHEASLLLSVDVESATPWAVAAAFANHGIRRAVITRGAEGSLVFDGDEVSTVAAVAVTAVDTTGCGDAFMGALAVRLAAGDGLADAAGFAAAVGAFAATKEGAQSSYPTLAELDAFRADSARDDR</sequence>
<feature type="domain" description="Carbohydrate kinase PfkB" evidence="10">
    <location>
        <begin position="6"/>
        <end position="294"/>
    </location>
</feature>
<comment type="catalytic activity">
    <reaction evidence="9">
        <text>D-ribose + ATP = D-ribose 5-phosphate + ADP + H(+)</text>
        <dbReference type="Rhea" id="RHEA:13697"/>
        <dbReference type="ChEBI" id="CHEBI:15378"/>
        <dbReference type="ChEBI" id="CHEBI:30616"/>
        <dbReference type="ChEBI" id="CHEBI:47013"/>
        <dbReference type="ChEBI" id="CHEBI:78346"/>
        <dbReference type="ChEBI" id="CHEBI:456216"/>
        <dbReference type="EC" id="2.7.1.15"/>
    </reaction>
</comment>
<keyword evidence="7 9" id="KW-0630">Potassium</keyword>
<evidence type="ECO:0000256" key="1">
    <source>
        <dbReference type="ARBA" id="ARBA00022679"/>
    </source>
</evidence>
<dbReference type="GO" id="GO:0046872">
    <property type="term" value="F:metal ion binding"/>
    <property type="evidence" value="ECO:0007669"/>
    <property type="project" value="UniProtKB-KW"/>
</dbReference>
<comment type="activity regulation">
    <text evidence="9">Activated by a monovalent cation that binds near, but not in, the active site. The most likely occupant of the site in vivo is potassium. Ion binding induces a conformational change that may alter substrate affinity.</text>
</comment>
<comment type="caution">
    <text evidence="9">Lacks conserved residue(s) required for the propagation of feature annotation.</text>
</comment>
<comment type="caution">
    <text evidence="11">The sequence shown here is derived from an EMBL/GenBank/DDBJ whole genome shotgun (WGS) entry which is preliminary data.</text>
</comment>
<protein>
    <recommendedName>
        <fullName evidence="9">Ribokinase</fullName>
        <shortName evidence="9">RK</shortName>
        <ecNumber evidence="9">2.7.1.15</ecNumber>
    </recommendedName>
</protein>
<feature type="binding site" evidence="9">
    <location>
        <begin position="41"/>
        <end position="45"/>
    </location>
    <ligand>
        <name>substrate</name>
    </ligand>
</feature>
<dbReference type="Proteomes" id="UP001142372">
    <property type="component" value="Unassembled WGS sequence"/>
</dbReference>
<accession>A0A9W6LYC7</accession>
<dbReference type="SUPFAM" id="SSF53613">
    <property type="entry name" value="Ribokinase-like"/>
    <property type="match status" value="1"/>
</dbReference>
<dbReference type="InterPro" id="IPR002139">
    <property type="entry name" value="Ribo/fructo_kinase"/>
</dbReference>
<dbReference type="RefSeq" id="WP_271175413.1">
    <property type="nucleotide sequence ID" value="NZ_BAAAJO010000001.1"/>
</dbReference>
<reference evidence="11" key="2">
    <citation type="submission" date="2023-01" db="EMBL/GenBank/DDBJ databases">
        <authorList>
            <person name="Sun Q."/>
            <person name="Evtushenko L."/>
        </authorList>
    </citation>
    <scope>NUCLEOTIDE SEQUENCE</scope>
    <source>
        <strain evidence="11">VKM Ac-1401</strain>
    </source>
</reference>
<comment type="similarity">
    <text evidence="9">Belongs to the carbohydrate kinase PfkB family. Ribokinase subfamily.</text>
</comment>
<comment type="subunit">
    <text evidence="9">Homodimer.</text>
</comment>
<feature type="binding site" evidence="9">
    <location>
        <position position="246"/>
    </location>
    <ligand>
        <name>K(+)</name>
        <dbReference type="ChEBI" id="CHEBI:29103"/>
    </ligand>
</feature>
<evidence type="ECO:0000256" key="5">
    <source>
        <dbReference type="ARBA" id="ARBA00022840"/>
    </source>
</evidence>
<dbReference type="HAMAP" id="MF_01987">
    <property type="entry name" value="Ribokinase"/>
    <property type="match status" value="1"/>
</dbReference>
<feature type="binding site" evidence="9">
    <location>
        <position position="282"/>
    </location>
    <ligand>
        <name>K(+)</name>
        <dbReference type="ChEBI" id="CHEBI:29103"/>
    </ligand>
</feature>
<evidence type="ECO:0000256" key="4">
    <source>
        <dbReference type="ARBA" id="ARBA00022777"/>
    </source>
</evidence>
<feature type="binding site" evidence="9">
    <location>
        <position position="287"/>
    </location>
    <ligand>
        <name>K(+)</name>
        <dbReference type="ChEBI" id="CHEBI:29103"/>
    </ligand>
</feature>
<keyword evidence="1 9" id="KW-0808">Transferase</keyword>
<keyword evidence="9" id="KW-0963">Cytoplasm</keyword>
<keyword evidence="3 9" id="KW-0547">Nucleotide-binding</keyword>
<keyword evidence="2 9" id="KW-0479">Metal-binding</keyword>
<evidence type="ECO:0000256" key="9">
    <source>
        <dbReference type="HAMAP-Rule" id="MF_01987"/>
    </source>
</evidence>
<dbReference type="GO" id="GO:0005829">
    <property type="term" value="C:cytosol"/>
    <property type="evidence" value="ECO:0007669"/>
    <property type="project" value="TreeGrafter"/>
</dbReference>
<evidence type="ECO:0000256" key="6">
    <source>
        <dbReference type="ARBA" id="ARBA00022842"/>
    </source>
</evidence>
<dbReference type="PANTHER" id="PTHR10584:SF166">
    <property type="entry name" value="RIBOKINASE"/>
    <property type="match status" value="1"/>
</dbReference>
<evidence type="ECO:0000256" key="2">
    <source>
        <dbReference type="ARBA" id="ARBA00022723"/>
    </source>
</evidence>
<feature type="binding site" evidence="9">
    <location>
        <position position="248"/>
    </location>
    <ligand>
        <name>K(+)</name>
        <dbReference type="ChEBI" id="CHEBI:29103"/>
    </ligand>
</feature>
<evidence type="ECO:0000256" key="3">
    <source>
        <dbReference type="ARBA" id="ARBA00022741"/>
    </source>
</evidence>
<dbReference type="PRINTS" id="PR00990">
    <property type="entry name" value="RIBOKINASE"/>
</dbReference>
<comment type="pathway">
    <text evidence="9">Carbohydrate metabolism; D-ribose degradation; D-ribose 5-phosphate from beta-D-ribopyranose: step 2/2.</text>
</comment>
<dbReference type="EC" id="2.7.1.15" evidence="9"/>
<dbReference type="Pfam" id="PF00294">
    <property type="entry name" value="PfkB"/>
    <property type="match status" value="1"/>
</dbReference>
<feature type="active site" description="Proton acceptor" evidence="9">
    <location>
        <position position="252"/>
    </location>
</feature>
<evidence type="ECO:0000256" key="8">
    <source>
        <dbReference type="ARBA" id="ARBA00023277"/>
    </source>
</evidence>
<reference evidence="11" key="1">
    <citation type="journal article" date="2014" name="Int. J. Syst. Evol. Microbiol.">
        <title>Complete genome sequence of Corynebacterium casei LMG S-19264T (=DSM 44701T), isolated from a smear-ripened cheese.</title>
        <authorList>
            <consortium name="US DOE Joint Genome Institute (JGI-PGF)"/>
            <person name="Walter F."/>
            <person name="Albersmeier A."/>
            <person name="Kalinowski J."/>
            <person name="Ruckert C."/>
        </authorList>
    </citation>
    <scope>NUCLEOTIDE SEQUENCE</scope>
    <source>
        <strain evidence="11">VKM Ac-1401</strain>
    </source>
</reference>
<dbReference type="GO" id="GO:0004747">
    <property type="term" value="F:ribokinase activity"/>
    <property type="evidence" value="ECO:0007669"/>
    <property type="project" value="UniProtKB-UniRule"/>
</dbReference>
<dbReference type="AlphaFoldDB" id="A0A9W6LYC7"/>
<keyword evidence="4 9" id="KW-0418">Kinase</keyword>
<dbReference type="GO" id="GO:0005524">
    <property type="term" value="F:ATP binding"/>
    <property type="evidence" value="ECO:0007669"/>
    <property type="project" value="UniProtKB-UniRule"/>
</dbReference>
<feature type="binding site" evidence="9">
    <location>
        <position position="285"/>
    </location>
    <ligand>
        <name>K(+)</name>
        <dbReference type="ChEBI" id="CHEBI:29103"/>
    </ligand>
</feature>
<comment type="cofactor">
    <cofactor evidence="9">
        <name>Mg(2+)</name>
        <dbReference type="ChEBI" id="CHEBI:18420"/>
    </cofactor>
    <text evidence="9">Requires a divalent cation, most likely magnesium in vivo, as an electrophilic catalyst to aid phosphoryl group transfer. It is the chelate of the metal and the nucleotide that is the actual substrate.</text>
</comment>
<comment type="subcellular location">
    <subcellularLocation>
        <location evidence="9">Cytoplasm</location>
    </subcellularLocation>
</comment>
<evidence type="ECO:0000313" key="12">
    <source>
        <dbReference type="Proteomes" id="UP001142372"/>
    </source>
</evidence>
<evidence type="ECO:0000256" key="7">
    <source>
        <dbReference type="ARBA" id="ARBA00022958"/>
    </source>
</evidence>
<feature type="binding site" evidence="9">
    <location>
        <begin position="220"/>
        <end position="225"/>
    </location>
    <ligand>
        <name>ATP</name>
        <dbReference type="ChEBI" id="CHEBI:30616"/>
    </ligand>
</feature>
<dbReference type="PANTHER" id="PTHR10584">
    <property type="entry name" value="SUGAR KINASE"/>
    <property type="match status" value="1"/>
</dbReference>
<feature type="binding site" evidence="9">
    <location>
        <position position="185"/>
    </location>
    <ligand>
        <name>ATP</name>
        <dbReference type="ChEBI" id="CHEBI:30616"/>
    </ligand>
</feature>
<keyword evidence="12" id="KW-1185">Reference proteome</keyword>
<dbReference type="InterPro" id="IPR011877">
    <property type="entry name" value="Ribokinase"/>
</dbReference>
<evidence type="ECO:0000259" key="10">
    <source>
        <dbReference type="Pfam" id="PF00294"/>
    </source>
</evidence>
<keyword evidence="8 9" id="KW-0119">Carbohydrate metabolism</keyword>
<dbReference type="GO" id="GO:0019303">
    <property type="term" value="P:D-ribose catabolic process"/>
    <property type="evidence" value="ECO:0007669"/>
    <property type="project" value="UniProtKB-UniRule"/>
</dbReference>
<feature type="binding site" evidence="9">
    <location>
        <begin position="251"/>
        <end position="252"/>
    </location>
    <ligand>
        <name>ATP</name>
        <dbReference type="ChEBI" id="CHEBI:30616"/>
    </ligand>
</feature>
<feature type="binding site" evidence="9">
    <location>
        <position position="252"/>
    </location>
    <ligand>
        <name>substrate</name>
    </ligand>
</feature>
<dbReference type="InterPro" id="IPR011611">
    <property type="entry name" value="PfkB_dom"/>
</dbReference>
<feature type="binding site" evidence="9">
    <location>
        <begin position="13"/>
        <end position="15"/>
    </location>
    <ligand>
        <name>substrate</name>
    </ligand>
</feature>
<evidence type="ECO:0000313" key="11">
    <source>
        <dbReference type="EMBL" id="GLJ74715.1"/>
    </source>
</evidence>
<dbReference type="InterPro" id="IPR029056">
    <property type="entry name" value="Ribokinase-like"/>
</dbReference>
<keyword evidence="5 9" id="KW-0067">ATP-binding</keyword>
<keyword evidence="6 9" id="KW-0460">Magnesium</keyword>
<gene>
    <name evidence="11" type="primary">rbsK_2</name>
    <name evidence="9" type="synonym">rbsK</name>
    <name evidence="11" type="ORF">GCM10017584_02880</name>
</gene>
<dbReference type="Gene3D" id="3.40.1190.20">
    <property type="match status" value="1"/>
</dbReference>
<comment type="function">
    <text evidence="9">Catalyzes the phosphorylation of ribose at O-5 in a reaction requiring ATP and magnesium. The resulting D-ribose-5-phosphate can then be used either for sythesis of nucleotides, histidine, and tryptophan, or as a component of the pentose phosphate pathway.</text>
</comment>
<name>A0A9W6LYC7_9MICO</name>
<feature type="binding site" evidence="9">
    <location>
        <position position="291"/>
    </location>
    <ligand>
        <name>K(+)</name>
        <dbReference type="ChEBI" id="CHEBI:29103"/>
    </ligand>
</feature>
<proteinExistence type="inferred from homology"/>
<feature type="binding site" evidence="9">
    <location>
        <position position="141"/>
    </location>
    <ligand>
        <name>substrate</name>
    </ligand>
</feature>
<dbReference type="EMBL" id="BSEN01000001">
    <property type="protein sequence ID" value="GLJ74715.1"/>
    <property type="molecule type" value="Genomic_DNA"/>
</dbReference>
<organism evidence="11 12">
    <name type="scientific">Leifsonia poae</name>
    <dbReference type="NCBI Taxonomy" id="110933"/>
    <lineage>
        <taxon>Bacteria</taxon>
        <taxon>Bacillati</taxon>
        <taxon>Actinomycetota</taxon>
        <taxon>Actinomycetes</taxon>
        <taxon>Micrococcales</taxon>
        <taxon>Microbacteriaceae</taxon>
        <taxon>Leifsonia</taxon>
    </lineage>
</organism>